<name>A0AAU9MZR0_9ASTR</name>
<dbReference type="Pfam" id="PF02183">
    <property type="entry name" value="HALZ"/>
    <property type="match status" value="1"/>
</dbReference>
<dbReference type="PANTHER" id="PTHR45714:SF72">
    <property type="entry name" value="HOMEOBOX-LEUCINE ZIPPER PROTEIN HOX26-RELATED"/>
    <property type="match status" value="1"/>
</dbReference>
<dbReference type="GO" id="GO:0000981">
    <property type="term" value="F:DNA-binding transcription factor activity, RNA polymerase II-specific"/>
    <property type="evidence" value="ECO:0007669"/>
    <property type="project" value="InterPro"/>
</dbReference>
<feature type="compositionally biased region" description="Polar residues" evidence="11">
    <location>
        <begin position="81"/>
        <end position="93"/>
    </location>
</feature>
<evidence type="ECO:0000256" key="8">
    <source>
        <dbReference type="PROSITE-ProRule" id="PRU00108"/>
    </source>
</evidence>
<dbReference type="PANTHER" id="PTHR45714">
    <property type="entry name" value="HOMEOBOX-LEUCINE ZIPPER PROTEIN HAT14"/>
    <property type="match status" value="1"/>
</dbReference>
<dbReference type="EMBL" id="CAKMRJ010003334">
    <property type="protein sequence ID" value="CAH1432591.1"/>
    <property type="molecule type" value="Genomic_DNA"/>
</dbReference>
<evidence type="ECO:0000256" key="6">
    <source>
        <dbReference type="ARBA" id="ARBA00023163"/>
    </source>
</evidence>
<evidence type="ECO:0000313" key="14">
    <source>
        <dbReference type="Proteomes" id="UP001157418"/>
    </source>
</evidence>
<feature type="DNA-binding region" description="Homeobox" evidence="8">
    <location>
        <begin position="94"/>
        <end position="153"/>
    </location>
</feature>
<evidence type="ECO:0000256" key="4">
    <source>
        <dbReference type="ARBA" id="ARBA00023125"/>
    </source>
</evidence>
<proteinExistence type="inferred from homology"/>
<keyword evidence="14" id="KW-1185">Reference proteome</keyword>
<keyword evidence="10" id="KW-0175">Coiled coil</keyword>
<dbReference type="CDD" id="cd00086">
    <property type="entry name" value="homeodomain"/>
    <property type="match status" value="1"/>
</dbReference>
<dbReference type="Gene3D" id="1.10.10.60">
    <property type="entry name" value="Homeodomain-like"/>
    <property type="match status" value="1"/>
</dbReference>
<keyword evidence="3" id="KW-0805">Transcription regulation</keyword>
<evidence type="ECO:0000256" key="2">
    <source>
        <dbReference type="ARBA" id="ARBA00006074"/>
    </source>
</evidence>
<dbReference type="SUPFAM" id="SSF46689">
    <property type="entry name" value="Homeodomain-like"/>
    <property type="match status" value="1"/>
</dbReference>
<comment type="caution">
    <text evidence="13">The sequence shown here is derived from an EMBL/GenBank/DDBJ whole genome shotgun (WGS) entry which is preliminary data.</text>
</comment>
<comment type="subcellular location">
    <subcellularLocation>
        <location evidence="1 8 9">Nucleus</location>
    </subcellularLocation>
</comment>
<evidence type="ECO:0000256" key="9">
    <source>
        <dbReference type="RuleBase" id="RU000682"/>
    </source>
</evidence>
<keyword evidence="4 8" id="KW-0238">DNA-binding</keyword>
<dbReference type="InterPro" id="IPR001356">
    <property type="entry name" value="HD"/>
</dbReference>
<dbReference type="Pfam" id="PF00046">
    <property type="entry name" value="Homeodomain"/>
    <property type="match status" value="1"/>
</dbReference>
<accession>A0AAU9MZR0</accession>
<dbReference type="InterPro" id="IPR017970">
    <property type="entry name" value="Homeobox_CS"/>
</dbReference>
<sequence length="252" mass="29186">MNERERCDTTLGLGIGVGIKRERQSKQNQRSFWLDLSLPLHPKIEASEHVHSYDNEKDDQDSFSSKTIDDQKEEERGIKRSASNTNVYNNNSDGSRKKLKLTAEQTTLLEDSFKIHCTLNTGQKQELAKKLNLLPRQIEVWFQNRRARTKLKHIEQECALLKKCCETLNDENRRLKKELQELRCYSLKFDHHQPPHSQLPLYVRYPTTSEMHHPCDKLGKSGQDTKTVVLENGGSITQMHGNYKKNAADKLS</sequence>
<dbReference type="InterPro" id="IPR003106">
    <property type="entry name" value="Leu_zip_homeo"/>
</dbReference>
<reference evidence="13 14" key="1">
    <citation type="submission" date="2022-01" db="EMBL/GenBank/DDBJ databases">
        <authorList>
            <person name="Xiong W."/>
            <person name="Schranz E."/>
        </authorList>
    </citation>
    <scope>NUCLEOTIDE SEQUENCE [LARGE SCALE GENOMIC DNA]</scope>
</reference>
<feature type="domain" description="Homeobox" evidence="12">
    <location>
        <begin position="92"/>
        <end position="152"/>
    </location>
</feature>
<dbReference type="PROSITE" id="PS00027">
    <property type="entry name" value="HOMEOBOX_1"/>
    <property type="match status" value="1"/>
</dbReference>
<dbReference type="SMART" id="SM00389">
    <property type="entry name" value="HOX"/>
    <property type="match status" value="1"/>
</dbReference>
<keyword evidence="7 8" id="KW-0539">Nucleus</keyword>
<dbReference type="InterPro" id="IPR009057">
    <property type="entry name" value="Homeodomain-like_sf"/>
</dbReference>
<evidence type="ECO:0000256" key="7">
    <source>
        <dbReference type="ARBA" id="ARBA00023242"/>
    </source>
</evidence>
<dbReference type="Proteomes" id="UP001157418">
    <property type="component" value="Unassembled WGS sequence"/>
</dbReference>
<evidence type="ECO:0000256" key="5">
    <source>
        <dbReference type="ARBA" id="ARBA00023155"/>
    </source>
</evidence>
<dbReference type="PROSITE" id="PS50071">
    <property type="entry name" value="HOMEOBOX_2"/>
    <property type="match status" value="1"/>
</dbReference>
<gene>
    <name evidence="13" type="ORF">LVIROSA_LOCUS19232</name>
</gene>
<protein>
    <recommendedName>
        <fullName evidence="12">Homeobox domain-containing protein</fullName>
    </recommendedName>
</protein>
<dbReference type="InterPro" id="IPR050762">
    <property type="entry name" value="HD-ZIP_Homeobox_LZ_Class_II"/>
</dbReference>
<keyword evidence="6" id="KW-0804">Transcription</keyword>
<feature type="compositionally biased region" description="Basic and acidic residues" evidence="11">
    <location>
        <begin position="67"/>
        <end position="78"/>
    </location>
</feature>
<organism evidence="13 14">
    <name type="scientific">Lactuca virosa</name>
    <dbReference type="NCBI Taxonomy" id="75947"/>
    <lineage>
        <taxon>Eukaryota</taxon>
        <taxon>Viridiplantae</taxon>
        <taxon>Streptophyta</taxon>
        <taxon>Embryophyta</taxon>
        <taxon>Tracheophyta</taxon>
        <taxon>Spermatophyta</taxon>
        <taxon>Magnoliopsida</taxon>
        <taxon>eudicotyledons</taxon>
        <taxon>Gunneridae</taxon>
        <taxon>Pentapetalae</taxon>
        <taxon>asterids</taxon>
        <taxon>campanulids</taxon>
        <taxon>Asterales</taxon>
        <taxon>Asteraceae</taxon>
        <taxon>Cichorioideae</taxon>
        <taxon>Cichorieae</taxon>
        <taxon>Lactucinae</taxon>
        <taxon>Lactuca</taxon>
    </lineage>
</organism>
<feature type="region of interest" description="Disordered" evidence="11">
    <location>
        <begin position="50"/>
        <end position="94"/>
    </location>
</feature>
<dbReference type="GO" id="GO:0043565">
    <property type="term" value="F:sequence-specific DNA binding"/>
    <property type="evidence" value="ECO:0007669"/>
    <property type="project" value="InterPro"/>
</dbReference>
<feature type="coiled-coil region" evidence="10">
    <location>
        <begin position="151"/>
        <end position="188"/>
    </location>
</feature>
<dbReference type="AlphaFoldDB" id="A0AAU9MZR0"/>
<evidence type="ECO:0000256" key="11">
    <source>
        <dbReference type="SAM" id="MobiDB-lite"/>
    </source>
</evidence>
<dbReference type="GO" id="GO:0005634">
    <property type="term" value="C:nucleus"/>
    <property type="evidence" value="ECO:0007669"/>
    <property type="project" value="UniProtKB-SubCell"/>
</dbReference>
<dbReference type="SMART" id="SM00340">
    <property type="entry name" value="HALZ"/>
    <property type="match status" value="1"/>
</dbReference>
<evidence type="ECO:0000259" key="12">
    <source>
        <dbReference type="PROSITE" id="PS50071"/>
    </source>
</evidence>
<evidence type="ECO:0000256" key="10">
    <source>
        <dbReference type="SAM" id="Coils"/>
    </source>
</evidence>
<evidence type="ECO:0000313" key="13">
    <source>
        <dbReference type="EMBL" id="CAH1432591.1"/>
    </source>
</evidence>
<comment type="similarity">
    <text evidence="2">Belongs to the HD-ZIP homeobox family. Class II subfamily.</text>
</comment>
<evidence type="ECO:0000256" key="1">
    <source>
        <dbReference type="ARBA" id="ARBA00004123"/>
    </source>
</evidence>
<keyword evidence="5 8" id="KW-0371">Homeobox</keyword>
<evidence type="ECO:0000256" key="3">
    <source>
        <dbReference type="ARBA" id="ARBA00023015"/>
    </source>
</evidence>